<feature type="transmembrane region" description="Helical" evidence="5">
    <location>
        <begin position="302"/>
        <end position="320"/>
    </location>
</feature>
<dbReference type="InterPro" id="IPR020846">
    <property type="entry name" value="MFS_dom"/>
</dbReference>
<keyword evidence="4 5" id="KW-0472">Membrane</keyword>
<organism evidence="7 8">
    <name type="scientific">Bartonella harrusi</name>
    <dbReference type="NCBI Taxonomy" id="2961895"/>
    <lineage>
        <taxon>Bacteria</taxon>
        <taxon>Pseudomonadati</taxon>
        <taxon>Pseudomonadota</taxon>
        <taxon>Alphaproteobacteria</taxon>
        <taxon>Hyphomicrobiales</taxon>
        <taxon>Bartonellaceae</taxon>
        <taxon>Bartonella</taxon>
    </lineage>
</organism>
<dbReference type="PANTHER" id="PTHR23501:SF154">
    <property type="entry name" value="MULTIDRUG-EFFLUX TRANSPORTER RV1634-RELATED"/>
    <property type="match status" value="1"/>
</dbReference>
<feature type="transmembrane region" description="Helical" evidence="5">
    <location>
        <begin position="203"/>
        <end position="222"/>
    </location>
</feature>
<accession>A0ABY5EV56</accession>
<feature type="transmembrane region" description="Helical" evidence="5">
    <location>
        <begin position="436"/>
        <end position="459"/>
    </location>
</feature>
<dbReference type="Gene3D" id="1.20.1720.10">
    <property type="entry name" value="Multidrug resistance protein D"/>
    <property type="match status" value="1"/>
</dbReference>
<evidence type="ECO:0000313" key="7">
    <source>
        <dbReference type="EMBL" id="UTO28980.1"/>
    </source>
</evidence>
<keyword evidence="3 5" id="KW-1133">Transmembrane helix</keyword>
<feature type="domain" description="Major facilitator superfamily (MFS) profile" evidence="6">
    <location>
        <begin position="17"/>
        <end position="456"/>
    </location>
</feature>
<evidence type="ECO:0000256" key="1">
    <source>
        <dbReference type="ARBA" id="ARBA00004141"/>
    </source>
</evidence>
<feature type="transmembrane region" description="Helical" evidence="5">
    <location>
        <begin position="361"/>
        <end position="382"/>
    </location>
</feature>
<evidence type="ECO:0000256" key="4">
    <source>
        <dbReference type="ARBA" id="ARBA00023136"/>
    </source>
</evidence>
<protein>
    <submittedName>
        <fullName evidence="7">MFS transporter</fullName>
    </submittedName>
</protein>
<name>A0ABY5EV56_9HYPH</name>
<dbReference type="Gene3D" id="1.20.1250.20">
    <property type="entry name" value="MFS general substrate transporter like domains"/>
    <property type="match status" value="1"/>
</dbReference>
<feature type="transmembrane region" description="Helical" evidence="5">
    <location>
        <begin position="82"/>
        <end position="101"/>
    </location>
</feature>
<feature type="transmembrane region" description="Helical" evidence="5">
    <location>
        <begin position="49"/>
        <end position="70"/>
    </location>
</feature>
<feature type="transmembrane region" description="Helical" evidence="5">
    <location>
        <begin position="171"/>
        <end position="191"/>
    </location>
</feature>
<evidence type="ECO:0000256" key="3">
    <source>
        <dbReference type="ARBA" id="ARBA00022989"/>
    </source>
</evidence>
<feature type="transmembrane region" description="Helical" evidence="5">
    <location>
        <begin position="402"/>
        <end position="424"/>
    </location>
</feature>
<dbReference type="Pfam" id="PF07690">
    <property type="entry name" value="MFS_1"/>
    <property type="match status" value="1"/>
</dbReference>
<feature type="transmembrane region" description="Helical" evidence="5">
    <location>
        <begin position="228"/>
        <end position="247"/>
    </location>
</feature>
<reference evidence="7" key="1">
    <citation type="submission" date="2022-07" db="EMBL/GenBank/DDBJ databases">
        <title>First report of Bartonella spp. in marsupials in Brazil, with a description of Bartonella harrusi sp. nov. and new proposal for taxonomic reclassification of species of the genus Bartonella.</title>
        <authorList>
            <person name="Amaral R.B."/>
        </authorList>
    </citation>
    <scope>NUCLEOTIDE SEQUENCE</scope>
    <source>
        <strain evidence="7">117A</strain>
    </source>
</reference>
<feature type="transmembrane region" description="Helical" evidence="5">
    <location>
        <begin position="107"/>
        <end position="128"/>
    </location>
</feature>
<evidence type="ECO:0000313" key="8">
    <source>
        <dbReference type="Proteomes" id="UP001059475"/>
    </source>
</evidence>
<feature type="transmembrane region" description="Helical" evidence="5">
    <location>
        <begin position="332"/>
        <end position="349"/>
    </location>
</feature>
<evidence type="ECO:0000256" key="2">
    <source>
        <dbReference type="ARBA" id="ARBA00022692"/>
    </source>
</evidence>
<feature type="transmembrane region" description="Helical" evidence="5">
    <location>
        <begin position="268"/>
        <end position="290"/>
    </location>
</feature>
<evidence type="ECO:0000259" key="6">
    <source>
        <dbReference type="PROSITE" id="PS50850"/>
    </source>
</evidence>
<gene>
    <name evidence="7" type="ORF">NMK50_03085</name>
</gene>
<dbReference type="RefSeq" id="WP_254770836.1">
    <property type="nucleotide sequence ID" value="NZ_CP101114.1"/>
</dbReference>
<sequence>MEQKSWSALLLGKNGTRFLTFTGGVVLHATNVYIVVTILPSLISEMGSGLYYSWVATVFIISSLFGTSLATKILEKTGPRKAYLLSGLIFTVGTFICGMASNMPLFLIGRFIQGFGSGSLLSLSYSMIRLAFSPSLWSRALSIISGMWGIAILLGPAIGGISVYYGAWRTSFWIIGILAIIFSLIALKVLPKENKRKIPTSPLPLLQLFILTLLIFIISAGGATNIKITQICGLIIGLILFLVLVKIETSTLHPMLPHKSFSVSSEFFPIYILILVMTTVGYSIELYFPLFLQELHGQTPLIAGYIASLMSLGWTCGSLSSAGISPKKVRSIIIYSPILSLLGISSLLWLIPMQNSTSEHIFIICLALFSIGISAGIAWPHLLTRILQCANDEDALRASESFISVQLFSAALSATLAGTITNFAGLFNPGGIRGMISAAETLLTLLISFLFFLGIPFALRVSYRIFKNPIGQSKN</sequence>
<dbReference type="SUPFAM" id="SSF103473">
    <property type="entry name" value="MFS general substrate transporter"/>
    <property type="match status" value="1"/>
</dbReference>
<dbReference type="InterPro" id="IPR011701">
    <property type="entry name" value="MFS"/>
</dbReference>
<feature type="transmembrane region" description="Helical" evidence="5">
    <location>
        <begin position="140"/>
        <end position="165"/>
    </location>
</feature>
<dbReference type="PANTHER" id="PTHR23501">
    <property type="entry name" value="MAJOR FACILITATOR SUPERFAMILY"/>
    <property type="match status" value="1"/>
</dbReference>
<dbReference type="EMBL" id="CP101114">
    <property type="protein sequence ID" value="UTO28980.1"/>
    <property type="molecule type" value="Genomic_DNA"/>
</dbReference>
<keyword evidence="8" id="KW-1185">Reference proteome</keyword>
<comment type="subcellular location">
    <subcellularLocation>
        <location evidence="1">Membrane</location>
        <topology evidence="1">Multi-pass membrane protein</topology>
    </subcellularLocation>
</comment>
<proteinExistence type="predicted"/>
<dbReference type="Proteomes" id="UP001059475">
    <property type="component" value="Chromosome"/>
</dbReference>
<dbReference type="PROSITE" id="PS50850">
    <property type="entry name" value="MFS"/>
    <property type="match status" value="1"/>
</dbReference>
<feature type="transmembrane region" description="Helical" evidence="5">
    <location>
        <begin position="21"/>
        <end position="43"/>
    </location>
</feature>
<keyword evidence="2 5" id="KW-0812">Transmembrane</keyword>
<evidence type="ECO:0000256" key="5">
    <source>
        <dbReference type="SAM" id="Phobius"/>
    </source>
</evidence>
<dbReference type="InterPro" id="IPR036259">
    <property type="entry name" value="MFS_trans_sf"/>
</dbReference>